<feature type="binding site" evidence="10">
    <location>
        <position position="198"/>
    </location>
    <ligand>
        <name>Zn(2+)</name>
        <dbReference type="ChEBI" id="CHEBI:29105"/>
    </ligand>
</feature>
<feature type="transmembrane region" description="Helical" evidence="12">
    <location>
        <begin position="273"/>
        <end position="294"/>
    </location>
</feature>
<dbReference type="Proteomes" id="UP000886885">
    <property type="component" value="Chromosome 18D"/>
</dbReference>
<dbReference type="EMBL" id="JAAWWB010000036">
    <property type="protein sequence ID" value="KAG6739966.1"/>
    <property type="molecule type" value="Genomic_DNA"/>
</dbReference>
<accession>A0A8X7XWR1</accession>
<keyword evidence="9 12" id="KW-0472">Membrane</keyword>
<dbReference type="AlphaFoldDB" id="A0A8X7XWR1"/>
<dbReference type="GO" id="GO:0009744">
    <property type="term" value="P:response to sucrose"/>
    <property type="evidence" value="ECO:0007669"/>
    <property type="project" value="UniProtKB-ARBA"/>
</dbReference>
<feature type="region of interest" description="Disordered" evidence="11">
    <location>
        <begin position="1"/>
        <end position="20"/>
    </location>
</feature>
<feature type="binding site" evidence="10">
    <location>
        <position position="343"/>
    </location>
    <ligand>
        <name>Zn(2+)</name>
        <dbReference type="ChEBI" id="CHEBI:29105"/>
    </ligand>
</feature>
<organism evidence="14 15">
    <name type="scientific">Populus tomentosa</name>
    <name type="common">Chinese white poplar</name>
    <dbReference type="NCBI Taxonomy" id="118781"/>
    <lineage>
        <taxon>Eukaryota</taxon>
        <taxon>Viridiplantae</taxon>
        <taxon>Streptophyta</taxon>
        <taxon>Embryophyta</taxon>
        <taxon>Tracheophyta</taxon>
        <taxon>Spermatophyta</taxon>
        <taxon>Magnoliopsida</taxon>
        <taxon>eudicotyledons</taxon>
        <taxon>Gunneridae</taxon>
        <taxon>Pentapetalae</taxon>
        <taxon>rosids</taxon>
        <taxon>fabids</taxon>
        <taxon>Malpighiales</taxon>
        <taxon>Salicaceae</taxon>
        <taxon>Saliceae</taxon>
        <taxon>Populus</taxon>
    </lineage>
</organism>
<dbReference type="GO" id="GO:0046872">
    <property type="term" value="F:metal ion binding"/>
    <property type="evidence" value="ECO:0007669"/>
    <property type="project" value="UniProtKB-KW"/>
</dbReference>
<comment type="caution">
    <text evidence="14">The sequence shown here is derived from an EMBL/GenBank/DDBJ whole genome shotgun (WGS) entry which is preliminary data.</text>
</comment>
<keyword evidence="15" id="KW-1185">Reference proteome</keyword>
<keyword evidence="4" id="KW-0808">Transferase</keyword>
<dbReference type="GO" id="GO:0016757">
    <property type="term" value="F:glycosyltransferase activity"/>
    <property type="evidence" value="ECO:0007669"/>
    <property type="project" value="UniProtKB-KW"/>
</dbReference>
<feature type="transmembrane region" description="Helical" evidence="12">
    <location>
        <begin position="306"/>
        <end position="324"/>
    </location>
</feature>
<evidence type="ECO:0000313" key="14">
    <source>
        <dbReference type="EMBL" id="KAG6739966.1"/>
    </source>
</evidence>
<evidence type="ECO:0000256" key="6">
    <source>
        <dbReference type="ARBA" id="ARBA00022968"/>
    </source>
</evidence>
<evidence type="ECO:0000256" key="10">
    <source>
        <dbReference type="PIRSR" id="PIRSR604254-1"/>
    </source>
</evidence>
<keyword evidence="8" id="KW-0333">Golgi apparatus</keyword>
<dbReference type="OrthoDB" id="845315at2759"/>
<feature type="transmembrane region" description="Helical" evidence="12">
    <location>
        <begin position="345"/>
        <end position="365"/>
    </location>
</feature>
<dbReference type="InterPro" id="IPR004254">
    <property type="entry name" value="AdipoR/HlyIII-related"/>
</dbReference>
<feature type="transmembrane region" description="Helical" evidence="12">
    <location>
        <begin position="214"/>
        <end position="235"/>
    </location>
</feature>
<feature type="transmembrane region" description="Helical" evidence="12">
    <location>
        <begin position="241"/>
        <end position="261"/>
    </location>
</feature>
<keyword evidence="6" id="KW-0735">Signal-anchor</keyword>
<evidence type="ECO:0000256" key="1">
    <source>
        <dbReference type="ARBA" id="ARBA00004141"/>
    </source>
</evidence>
<evidence type="ECO:0000259" key="13">
    <source>
        <dbReference type="Pfam" id="PF03016"/>
    </source>
</evidence>
<keyword evidence="10" id="KW-0479">Metal-binding</keyword>
<comment type="similarity">
    <text evidence="3">Belongs to the glycosyltransferase 47 family.</text>
</comment>
<evidence type="ECO:0000256" key="4">
    <source>
        <dbReference type="ARBA" id="ARBA00022676"/>
    </source>
</evidence>
<comment type="subcellular location">
    <subcellularLocation>
        <location evidence="2">Golgi apparatus membrane</location>
        <topology evidence="2">Single-pass type II membrane protein</topology>
    </subcellularLocation>
    <subcellularLocation>
        <location evidence="1">Membrane</location>
        <topology evidence="1">Multi-pass membrane protein</topology>
    </subcellularLocation>
</comment>
<keyword evidence="5 12" id="KW-0812">Transmembrane</keyword>
<dbReference type="Pfam" id="PF03006">
    <property type="entry name" value="HlyIII"/>
    <property type="match status" value="1"/>
</dbReference>
<dbReference type="InterPro" id="IPR004263">
    <property type="entry name" value="Exostosin"/>
</dbReference>
<feature type="region of interest" description="Disordered" evidence="11">
    <location>
        <begin position="407"/>
        <end position="430"/>
    </location>
</feature>
<protein>
    <recommendedName>
        <fullName evidence="13">Exostosin GT47 domain-containing protein</fullName>
    </recommendedName>
</protein>
<name>A0A8X7XWR1_POPTO</name>
<feature type="domain" description="Exostosin GT47" evidence="13">
    <location>
        <begin position="485"/>
        <end position="768"/>
    </location>
</feature>
<sequence length="818" mass="93804">MSGLRVLKRKERKNMDQTQKKEAAVVLDSCKSSGAIKKMKKDDESQSKGKKTCDLVSFWELPEYMKDNEFILSYYRADWPLKKALFSVFRWHNETLNVWTHLLGFFLFLGLTVANLMQVPRVADLLGLFTWSILTSAQRNVSNDSKDFYLGTTELLDLGHNLPMKTDVSSLGMPATRWPFYVFLGGSMFCLLSSSICHLFSCHSRSLNILLLRIDYVGIVIMIITSFFPPMYYIFQCEPHWQFIYLGGITVMGMFTIVTLLSPPLSTAKFRAYRAMLFASMGLFGLIPAVHSVIANWSNPKRDTIVAYESAMAMFYLTGTGLYVSRFPERLKPGLFDLTGHSHQIFHVFVVFGALAHYGATLLFLEYRDLHHLTLLFSSFNPVKANSSTTPLEAPVLDAFASTSINTGNEETSINTSNEDEPKTQKKRSSLERVEEGLAKARAAIQEAIRSKNYTSHKKETFIPKGSVYWNSHAFHQSHIEMVKRFKVWPYKEGERPLVHDGPLNNIYSIEGHFIDEVESKGSQFRAQDPDEAHVFFLPVSVASILHFIYLPITAAADYSRDRLRRVVTDYVHVISKKYPYWNRSNGADHFMVSCHDWAPDVSIADSELFNRFIRVLCNANISVGFRPPRDVPLPEIYLPFSGLGPTRMGQAPNNRPILAFFEGRAHGYIRQVLFKHWKNKDNEVQVHELLPKGENYTRRMGQSKFCLCPSGFEVASPRVVEAIYQGCVPVIISNNYSLPFSDVLNWSQFSVQIPVEKIPEIKMILQRISNSKYMRMHERVKRVQRHFVLNRPAKPFDVIHMVLHSLWLRRLNFRLSD</sequence>
<dbReference type="PANTHER" id="PTHR11062:SF124">
    <property type="entry name" value="XYLOGALACTURONAN BETA-1,3-XYLOSYLTRANSFERASE"/>
    <property type="match status" value="1"/>
</dbReference>
<dbReference type="GO" id="GO:0000139">
    <property type="term" value="C:Golgi membrane"/>
    <property type="evidence" value="ECO:0007669"/>
    <property type="project" value="UniProtKB-SubCell"/>
</dbReference>
<feature type="binding site" evidence="10">
    <location>
        <position position="347"/>
    </location>
    <ligand>
        <name>Zn(2+)</name>
        <dbReference type="ChEBI" id="CHEBI:29105"/>
    </ligand>
</feature>
<dbReference type="Pfam" id="PF03016">
    <property type="entry name" value="Exostosin_GT47"/>
    <property type="match status" value="1"/>
</dbReference>
<evidence type="ECO:0000256" key="12">
    <source>
        <dbReference type="SAM" id="Phobius"/>
    </source>
</evidence>
<evidence type="ECO:0000256" key="9">
    <source>
        <dbReference type="ARBA" id="ARBA00023136"/>
    </source>
</evidence>
<evidence type="ECO:0000256" key="2">
    <source>
        <dbReference type="ARBA" id="ARBA00004323"/>
    </source>
</evidence>
<dbReference type="InterPro" id="IPR040911">
    <property type="entry name" value="Exostosin_GT47"/>
</dbReference>
<gene>
    <name evidence="14" type="ORF">POTOM_057592</name>
</gene>
<keyword evidence="7 12" id="KW-1133">Transmembrane helix</keyword>
<evidence type="ECO:0000256" key="3">
    <source>
        <dbReference type="ARBA" id="ARBA00010271"/>
    </source>
</evidence>
<feature type="compositionally biased region" description="Basic and acidic residues" evidence="11">
    <location>
        <begin position="420"/>
        <end position="430"/>
    </location>
</feature>
<dbReference type="PANTHER" id="PTHR11062">
    <property type="entry name" value="EXOSTOSIN HEPARAN SULFATE GLYCOSYLTRANSFERASE -RELATED"/>
    <property type="match status" value="1"/>
</dbReference>
<dbReference type="GO" id="GO:0009725">
    <property type="term" value="P:response to hormone"/>
    <property type="evidence" value="ECO:0007669"/>
    <property type="project" value="UniProtKB-ARBA"/>
</dbReference>
<feature type="compositionally biased region" description="Polar residues" evidence="11">
    <location>
        <begin position="407"/>
        <end position="417"/>
    </location>
</feature>
<evidence type="ECO:0000256" key="8">
    <source>
        <dbReference type="ARBA" id="ARBA00023034"/>
    </source>
</evidence>
<feature type="transmembrane region" description="Helical" evidence="12">
    <location>
        <begin position="178"/>
        <end position="202"/>
    </location>
</feature>
<proteinExistence type="inferred from homology"/>
<evidence type="ECO:0000256" key="7">
    <source>
        <dbReference type="ARBA" id="ARBA00022989"/>
    </source>
</evidence>
<evidence type="ECO:0000256" key="5">
    <source>
        <dbReference type="ARBA" id="ARBA00022692"/>
    </source>
</evidence>
<feature type="transmembrane region" description="Helical" evidence="12">
    <location>
        <begin position="96"/>
        <end position="117"/>
    </location>
</feature>
<feature type="compositionally biased region" description="Basic residues" evidence="11">
    <location>
        <begin position="1"/>
        <end position="12"/>
    </location>
</feature>
<keyword evidence="10" id="KW-0862">Zinc</keyword>
<evidence type="ECO:0000313" key="15">
    <source>
        <dbReference type="Proteomes" id="UP000886885"/>
    </source>
</evidence>
<evidence type="ECO:0000256" key="11">
    <source>
        <dbReference type="SAM" id="MobiDB-lite"/>
    </source>
</evidence>
<keyword evidence="4" id="KW-0328">Glycosyltransferase</keyword>
<reference evidence="14" key="1">
    <citation type="journal article" date="2020" name="bioRxiv">
        <title>Hybrid origin of Populus tomentosa Carr. identified through genome sequencing and phylogenomic analysis.</title>
        <authorList>
            <person name="An X."/>
            <person name="Gao K."/>
            <person name="Chen Z."/>
            <person name="Li J."/>
            <person name="Yang X."/>
            <person name="Yang X."/>
            <person name="Zhou J."/>
            <person name="Guo T."/>
            <person name="Zhao T."/>
            <person name="Huang S."/>
            <person name="Miao D."/>
            <person name="Khan W.U."/>
            <person name="Rao P."/>
            <person name="Ye M."/>
            <person name="Lei B."/>
            <person name="Liao W."/>
            <person name="Wang J."/>
            <person name="Ji L."/>
            <person name="Li Y."/>
            <person name="Guo B."/>
            <person name="Mustafa N.S."/>
            <person name="Li S."/>
            <person name="Yun Q."/>
            <person name="Keller S.R."/>
            <person name="Mao J."/>
            <person name="Zhang R."/>
            <person name="Strauss S.H."/>
        </authorList>
    </citation>
    <scope>NUCLEOTIDE SEQUENCE</scope>
    <source>
        <strain evidence="14">GM15</strain>
        <tissue evidence="14">Leaf</tissue>
    </source>
</reference>